<sequence>MRAKSMKLQIDLFVIRSTQPTLSCMLTKVDEKWVQPADASIGIDLHGNYFESAP</sequence>
<proteinExistence type="predicted"/>
<protein>
    <submittedName>
        <fullName evidence="1">Uncharacterized protein</fullName>
    </submittedName>
</protein>
<dbReference type="Proteomes" id="UP000315724">
    <property type="component" value="Chromosome"/>
</dbReference>
<reference evidence="1 2" key="1">
    <citation type="submission" date="2019-02" db="EMBL/GenBank/DDBJ databases">
        <title>Deep-cultivation of Planctomycetes and their phenomic and genomic characterization uncovers novel biology.</title>
        <authorList>
            <person name="Wiegand S."/>
            <person name="Jogler M."/>
            <person name="Boedeker C."/>
            <person name="Pinto D."/>
            <person name="Vollmers J."/>
            <person name="Rivas-Marin E."/>
            <person name="Kohn T."/>
            <person name="Peeters S.H."/>
            <person name="Heuer A."/>
            <person name="Rast P."/>
            <person name="Oberbeckmann S."/>
            <person name="Bunk B."/>
            <person name="Jeske O."/>
            <person name="Meyerdierks A."/>
            <person name="Storesund J.E."/>
            <person name="Kallscheuer N."/>
            <person name="Luecker S."/>
            <person name="Lage O.M."/>
            <person name="Pohl T."/>
            <person name="Merkel B.J."/>
            <person name="Hornburger P."/>
            <person name="Mueller R.-W."/>
            <person name="Bruemmer F."/>
            <person name="Labrenz M."/>
            <person name="Spormann A.M."/>
            <person name="Op den Camp H."/>
            <person name="Overmann J."/>
            <person name="Amann R."/>
            <person name="Jetten M.S.M."/>
            <person name="Mascher T."/>
            <person name="Medema M.H."/>
            <person name="Devos D.P."/>
            <person name="Kaster A.-K."/>
            <person name="Ovreas L."/>
            <person name="Rohde M."/>
            <person name="Galperin M.Y."/>
            <person name="Jogler C."/>
        </authorList>
    </citation>
    <scope>NUCLEOTIDE SEQUENCE [LARGE SCALE GENOMIC DNA]</scope>
    <source>
        <strain evidence="1 2">Mal48</strain>
    </source>
</reference>
<evidence type="ECO:0000313" key="2">
    <source>
        <dbReference type="Proteomes" id="UP000315724"/>
    </source>
</evidence>
<dbReference type="RefSeq" id="WP_197441778.1">
    <property type="nucleotide sequence ID" value="NZ_CP036267.1"/>
</dbReference>
<organism evidence="1 2">
    <name type="scientific">Thalassoglobus polymorphus</name>
    <dbReference type="NCBI Taxonomy" id="2527994"/>
    <lineage>
        <taxon>Bacteria</taxon>
        <taxon>Pseudomonadati</taxon>
        <taxon>Planctomycetota</taxon>
        <taxon>Planctomycetia</taxon>
        <taxon>Planctomycetales</taxon>
        <taxon>Planctomycetaceae</taxon>
        <taxon>Thalassoglobus</taxon>
    </lineage>
</organism>
<keyword evidence="2" id="KW-1185">Reference proteome</keyword>
<dbReference type="KEGG" id="tpol:Mal48_36390"/>
<dbReference type="AlphaFoldDB" id="A0A517QRZ6"/>
<gene>
    <name evidence="1" type="ORF">Mal48_36390</name>
</gene>
<name>A0A517QRZ6_9PLAN</name>
<evidence type="ECO:0000313" key="1">
    <source>
        <dbReference type="EMBL" id="QDT34379.1"/>
    </source>
</evidence>
<dbReference type="EMBL" id="CP036267">
    <property type="protein sequence ID" value="QDT34379.1"/>
    <property type="molecule type" value="Genomic_DNA"/>
</dbReference>
<accession>A0A517QRZ6</accession>